<evidence type="ECO:0000256" key="5">
    <source>
        <dbReference type="ARBA" id="ARBA00023136"/>
    </source>
</evidence>
<dbReference type="PANTHER" id="PTHR30618:SF15">
    <property type="entry name" value="NICOTINAMIDE RIBOSIDE TRANSPORTER 1-RELATED"/>
    <property type="match status" value="1"/>
</dbReference>
<dbReference type="PANTHER" id="PTHR30618">
    <property type="entry name" value="NCS1 FAMILY PURINE/PYRIMIDINE TRANSPORTER"/>
    <property type="match status" value="1"/>
</dbReference>
<dbReference type="AlphaFoldDB" id="A0A2T3B0T6"/>
<feature type="transmembrane region" description="Helical" evidence="6">
    <location>
        <begin position="74"/>
        <end position="94"/>
    </location>
</feature>
<keyword evidence="4 6" id="KW-1133">Transmembrane helix</keyword>
<gene>
    <name evidence="7" type="ORF">M430DRAFT_51347</name>
</gene>
<dbReference type="InterPro" id="IPR045225">
    <property type="entry name" value="Uracil/uridine/allantoin_perm"/>
</dbReference>
<feature type="transmembrane region" description="Helical" evidence="6">
    <location>
        <begin position="284"/>
        <end position="309"/>
    </location>
</feature>
<dbReference type="Gene3D" id="1.10.4160.10">
    <property type="entry name" value="Hydantoin permease"/>
    <property type="match status" value="1"/>
</dbReference>
<proteinExistence type="inferred from homology"/>
<dbReference type="CDD" id="cd11482">
    <property type="entry name" value="SLC-NCS1sbd_NRT1-like"/>
    <property type="match status" value="1"/>
</dbReference>
<reference evidence="7 8" key="1">
    <citation type="journal article" date="2018" name="New Phytol.">
        <title>Comparative genomics and transcriptomics depict ericoid mycorrhizal fungi as versatile saprotrophs and plant mutualists.</title>
        <authorList>
            <person name="Martino E."/>
            <person name="Morin E."/>
            <person name="Grelet G.A."/>
            <person name="Kuo A."/>
            <person name="Kohler A."/>
            <person name="Daghino S."/>
            <person name="Barry K.W."/>
            <person name="Cichocki N."/>
            <person name="Clum A."/>
            <person name="Dockter R.B."/>
            <person name="Hainaut M."/>
            <person name="Kuo R.C."/>
            <person name="LaButti K."/>
            <person name="Lindahl B.D."/>
            <person name="Lindquist E.A."/>
            <person name="Lipzen A."/>
            <person name="Khouja H.R."/>
            <person name="Magnuson J."/>
            <person name="Murat C."/>
            <person name="Ohm R.A."/>
            <person name="Singer S.W."/>
            <person name="Spatafora J.W."/>
            <person name="Wang M."/>
            <person name="Veneault-Fourrey C."/>
            <person name="Henrissat B."/>
            <person name="Grigoriev I.V."/>
            <person name="Martin F.M."/>
            <person name="Perotto S."/>
        </authorList>
    </citation>
    <scope>NUCLEOTIDE SEQUENCE [LARGE SCALE GENOMIC DNA]</scope>
    <source>
        <strain evidence="7 8">ATCC 22711</strain>
    </source>
</reference>
<dbReference type="InterPro" id="IPR001248">
    <property type="entry name" value="Pur-cyt_permease"/>
</dbReference>
<feature type="transmembrane region" description="Helical" evidence="6">
    <location>
        <begin position="374"/>
        <end position="391"/>
    </location>
</feature>
<feature type="transmembrane region" description="Helical" evidence="6">
    <location>
        <begin position="446"/>
        <end position="469"/>
    </location>
</feature>
<feature type="transmembrane region" description="Helical" evidence="6">
    <location>
        <begin position="163"/>
        <end position="184"/>
    </location>
</feature>
<feature type="transmembrane region" description="Helical" evidence="6">
    <location>
        <begin position="489"/>
        <end position="508"/>
    </location>
</feature>
<dbReference type="InParanoid" id="A0A2T3B0T6"/>
<comment type="subcellular location">
    <subcellularLocation>
        <location evidence="1">Membrane</location>
        <topology evidence="1">Multi-pass membrane protein</topology>
    </subcellularLocation>
</comment>
<dbReference type="EMBL" id="KZ679012">
    <property type="protein sequence ID" value="PSS17026.1"/>
    <property type="molecule type" value="Genomic_DNA"/>
</dbReference>
<dbReference type="OrthoDB" id="2018619at2759"/>
<evidence type="ECO:0000256" key="6">
    <source>
        <dbReference type="SAM" id="Phobius"/>
    </source>
</evidence>
<protein>
    <recommendedName>
        <fullName evidence="9">Uracil permease</fullName>
    </recommendedName>
</protein>
<feature type="transmembrane region" description="Helical" evidence="6">
    <location>
        <begin position="114"/>
        <end position="134"/>
    </location>
</feature>
<evidence type="ECO:0000256" key="3">
    <source>
        <dbReference type="ARBA" id="ARBA00022692"/>
    </source>
</evidence>
<dbReference type="Pfam" id="PF02133">
    <property type="entry name" value="Transp_cyt_pur"/>
    <property type="match status" value="1"/>
</dbReference>
<dbReference type="RefSeq" id="XP_024720534.1">
    <property type="nucleotide sequence ID" value="XM_024868209.1"/>
</dbReference>
<keyword evidence="5 6" id="KW-0472">Membrane</keyword>
<dbReference type="Proteomes" id="UP000241818">
    <property type="component" value="Unassembled WGS sequence"/>
</dbReference>
<evidence type="ECO:0000256" key="2">
    <source>
        <dbReference type="ARBA" id="ARBA00008974"/>
    </source>
</evidence>
<feature type="transmembrane region" description="Helical" evidence="6">
    <location>
        <begin position="338"/>
        <end position="362"/>
    </location>
</feature>
<dbReference type="GO" id="GO:0005886">
    <property type="term" value="C:plasma membrane"/>
    <property type="evidence" value="ECO:0007669"/>
    <property type="project" value="TreeGrafter"/>
</dbReference>
<evidence type="ECO:0000256" key="4">
    <source>
        <dbReference type="ARBA" id="ARBA00022989"/>
    </source>
</evidence>
<evidence type="ECO:0000313" key="8">
    <source>
        <dbReference type="Proteomes" id="UP000241818"/>
    </source>
</evidence>
<evidence type="ECO:0000256" key="1">
    <source>
        <dbReference type="ARBA" id="ARBA00004141"/>
    </source>
</evidence>
<keyword evidence="3 6" id="KW-0812">Transmembrane</keyword>
<evidence type="ECO:0008006" key="9">
    <source>
        <dbReference type="Google" id="ProtNLM"/>
    </source>
</evidence>
<feature type="transmembrane region" description="Helical" evidence="6">
    <location>
        <begin position="196"/>
        <end position="218"/>
    </location>
</feature>
<evidence type="ECO:0000313" key="7">
    <source>
        <dbReference type="EMBL" id="PSS17026.1"/>
    </source>
</evidence>
<dbReference type="GO" id="GO:0015205">
    <property type="term" value="F:nucleobase transmembrane transporter activity"/>
    <property type="evidence" value="ECO:0007669"/>
    <property type="project" value="TreeGrafter"/>
</dbReference>
<feature type="transmembrane region" description="Helical" evidence="6">
    <location>
        <begin position="244"/>
        <end position="264"/>
    </location>
</feature>
<sequence length="556" mass="61548">MSNSAVRRFFKRIEIPREDDAPTSAYMNRDTRPLPPDRRTYGPWTFVGLWVVTGSFNIGGWSTGSSLISLGLNVWQAMVTVIVGNLLVGLICVLSGMPGAKWHIGFSILQKSSWGMIGGYFPLINRIVLSFIWYSTQVWWGGQCVKTFLAALWPNFNNLNRPLANGTMTTADFTAFIIFALLCLPLIRIKPEKYKIPFGIAAITVIPTVFILLIYYLVKAKGGGSLLKSVSSVAGVEQAEGTHLAWMLVLGIVSNIGAICTHIFSQSDYTRFARKPQDQLVAQLIMVPLGTIVVALIGIICASCAAQLYPEEKTLLWEPYQLFAVIQKHSNNSSGSRAAVAFASLSFIFAQFGIAVANNALCNGIDLSALAPRYFNLVRGGMLTAAFAFIMQPWQLMNGANKFLTVMGGYAVFLGPMSGVMYADYYIIRLRRLKLTSLYDLSSTSVYWYTFGINWRAPVSWAMGVWLLLPGFVQRVKNPSIEIGAWSKMYYLAWPLGCAVSLATYVALDFFWPIQRSREIDDVDYFGTFDETATGVLEGDTSSVEGRERVLASEKV</sequence>
<dbReference type="GeneID" id="36576290"/>
<organism evidence="7 8">
    <name type="scientific">Amorphotheca resinae ATCC 22711</name>
    <dbReference type="NCBI Taxonomy" id="857342"/>
    <lineage>
        <taxon>Eukaryota</taxon>
        <taxon>Fungi</taxon>
        <taxon>Dikarya</taxon>
        <taxon>Ascomycota</taxon>
        <taxon>Pezizomycotina</taxon>
        <taxon>Leotiomycetes</taxon>
        <taxon>Helotiales</taxon>
        <taxon>Amorphothecaceae</taxon>
        <taxon>Amorphotheca</taxon>
    </lineage>
</organism>
<name>A0A2T3B0T6_AMORE</name>
<accession>A0A2T3B0T6</accession>
<feature type="transmembrane region" description="Helical" evidence="6">
    <location>
        <begin position="41"/>
        <end position="62"/>
    </location>
</feature>
<feature type="transmembrane region" description="Helical" evidence="6">
    <location>
        <begin position="403"/>
        <end position="425"/>
    </location>
</feature>
<keyword evidence="8" id="KW-1185">Reference proteome</keyword>
<comment type="similarity">
    <text evidence="2">Belongs to the purine-cytosine permease (2.A.39) family.</text>
</comment>